<dbReference type="InterPro" id="IPR036259">
    <property type="entry name" value="MFS_trans_sf"/>
</dbReference>
<dbReference type="STRING" id="1095630.A0A2J6SXS8"/>
<keyword evidence="2" id="KW-0813">Transport</keyword>
<feature type="transmembrane region" description="Helical" evidence="6">
    <location>
        <begin position="273"/>
        <end position="298"/>
    </location>
</feature>
<dbReference type="FunCoup" id="A0A2J6SXS8">
    <property type="interactions" value="101"/>
</dbReference>
<name>A0A2J6SXS8_9HELO</name>
<dbReference type="InParanoid" id="A0A2J6SXS8"/>
<feature type="transmembrane region" description="Helical" evidence="6">
    <location>
        <begin position="64"/>
        <end position="84"/>
    </location>
</feature>
<dbReference type="PROSITE" id="PS50850">
    <property type="entry name" value="MFS"/>
    <property type="match status" value="1"/>
</dbReference>
<keyword evidence="3 6" id="KW-0812">Transmembrane</keyword>
<keyword evidence="4 6" id="KW-1133">Transmembrane helix</keyword>
<evidence type="ECO:0000256" key="1">
    <source>
        <dbReference type="ARBA" id="ARBA00004141"/>
    </source>
</evidence>
<evidence type="ECO:0000313" key="8">
    <source>
        <dbReference type="EMBL" id="PMD55576.1"/>
    </source>
</evidence>
<feature type="transmembrane region" description="Helical" evidence="6">
    <location>
        <begin position="164"/>
        <end position="188"/>
    </location>
</feature>
<evidence type="ECO:0000256" key="3">
    <source>
        <dbReference type="ARBA" id="ARBA00022692"/>
    </source>
</evidence>
<dbReference type="GO" id="GO:0022857">
    <property type="term" value="F:transmembrane transporter activity"/>
    <property type="evidence" value="ECO:0007669"/>
    <property type="project" value="InterPro"/>
</dbReference>
<feature type="transmembrane region" description="Helical" evidence="6">
    <location>
        <begin position="455"/>
        <end position="474"/>
    </location>
</feature>
<dbReference type="AlphaFoldDB" id="A0A2J6SXS8"/>
<dbReference type="Pfam" id="PF07690">
    <property type="entry name" value="MFS_1"/>
    <property type="match status" value="1"/>
</dbReference>
<dbReference type="PANTHER" id="PTHR23502">
    <property type="entry name" value="MAJOR FACILITATOR SUPERFAMILY"/>
    <property type="match status" value="1"/>
</dbReference>
<comment type="subcellular location">
    <subcellularLocation>
        <location evidence="1">Membrane</location>
        <topology evidence="1">Multi-pass membrane protein</topology>
    </subcellularLocation>
</comment>
<proteinExistence type="predicted"/>
<dbReference type="GO" id="GO:0005886">
    <property type="term" value="C:plasma membrane"/>
    <property type="evidence" value="ECO:0007669"/>
    <property type="project" value="TreeGrafter"/>
</dbReference>
<evidence type="ECO:0000259" key="7">
    <source>
        <dbReference type="PROSITE" id="PS50850"/>
    </source>
</evidence>
<feature type="transmembrane region" description="Helical" evidence="6">
    <location>
        <begin position="310"/>
        <end position="330"/>
    </location>
</feature>
<dbReference type="Proteomes" id="UP000235371">
    <property type="component" value="Unassembled WGS sequence"/>
</dbReference>
<dbReference type="InterPro" id="IPR011701">
    <property type="entry name" value="MFS"/>
</dbReference>
<dbReference type="Gene3D" id="1.20.1250.20">
    <property type="entry name" value="MFS general substrate transporter like domains"/>
    <property type="match status" value="1"/>
</dbReference>
<keyword evidence="5 6" id="KW-0472">Membrane</keyword>
<sequence length="492" mass="54068">MDDEKGNEESQVAREVIDRYSLFTTAEKWCIIGMVAYAAWFSTLSSFIYFPALHLLSETFGVSVAKINLTITSYMAIATIAPTLVGDAADVGGRRLVYVITLSLYIGANIGIALSKSYHALLGLRVLQALAISGKLVPLISLGTFSIAYGVVNDIASPAERGSFVSAISFAITIAPSIGPILGGVLTYAADWTWIFWFLSIAAGIGLTTMIFLLPETSRNLVGNGSIRPAKYLRLPICGLMRHWNESDVTENHKWRTPNPFKSLKILARKDNIGIIIACGFLYTVYTCLNVSLSILFIDIYKLNQWQAGLIYLPFGIGGTVSTFFSGPLLDTAYRNARTARGLLTDKAVGDDLDNFPVEKARLGVIWIPMLLTAASILTFGWVLHFHKHIAIPLCIQFIVGLCMQLDFSIYNTLLGDKNHRTPAAAQASSNIVRCTFAAIAISFLQGLIDTIGIGWTFTILSGMCLLAMSLFLLDYWKGTRWRQESLRRLTE</sequence>
<feature type="transmembrane region" description="Helical" evidence="6">
    <location>
        <begin position="432"/>
        <end position="449"/>
    </location>
</feature>
<evidence type="ECO:0000256" key="6">
    <source>
        <dbReference type="SAM" id="Phobius"/>
    </source>
</evidence>
<feature type="transmembrane region" description="Helical" evidence="6">
    <location>
        <begin position="363"/>
        <end position="384"/>
    </location>
</feature>
<feature type="transmembrane region" description="Helical" evidence="6">
    <location>
        <begin position="194"/>
        <end position="214"/>
    </location>
</feature>
<feature type="transmembrane region" description="Helical" evidence="6">
    <location>
        <begin position="390"/>
        <end position="411"/>
    </location>
</feature>
<dbReference type="OrthoDB" id="440553at2759"/>
<feature type="transmembrane region" description="Helical" evidence="6">
    <location>
        <begin position="126"/>
        <end position="152"/>
    </location>
</feature>
<keyword evidence="9" id="KW-1185">Reference proteome</keyword>
<protein>
    <submittedName>
        <fullName evidence="8">MFS general substrate transporter</fullName>
    </submittedName>
</protein>
<reference evidence="8 9" key="1">
    <citation type="submission" date="2016-04" db="EMBL/GenBank/DDBJ databases">
        <title>A degradative enzymes factory behind the ericoid mycorrhizal symbiosis.</title>
        <authorList>
            <consortium name="DOE Joint Genome Institute"/>
            <person name="Martino E."/>
            <person name="Morin E."/>
            <person name="Grelet G."/>
            <person name="Kuo A."/>
            <person name="Kohler A."/>
            <person name="Daghino S."/>
            <person name="Barry K."/>
            <person name="Choi C."/>
            <person name="Cichocki N."/>
            <person name="Clum A."/>
            <person name="Copeland A."/>
            <person name="Hainaut M."/>
            <person name="Haridas S."/>
            <person name="Labutti K."/>
            <person name="Lindquist E."/>
            <person name="Lipzen A."/>
            <person name="Khouja H.-R."/>
            <person name="Murat C."/>
            <person name="Ohm R."/>
            <person name="Olson A."/>
            <person name="Spatafora J."/>
            <person name="Veneault-Fourrey C."/>
            <person name="Henrissat B."/>
            <person name="Grigoriev I."/>
            <person name="Martin F."/>
            <person name="Perotto S."/>
        </authorList>
    </citation>
    <scope>NUCLEOTIDE SEQUENCE [LARGE SCALE GENOMIC DNA]</scope>
    <source>
        <strain evidence="8 9">E</strain>
    </source>
</reference>
<gene>
    <name evidence="8" type="ORF">K444DRAFT_596514</name>
</gene>
<evidence type="ECO:0000313" key="9">
    <source>
        <dbReference type="Proteomes" id="UP000235371"/>
    </source>
</evidence>
<dbReference type="RefSeq" id="XP_024732480.1">
    <property type="nucleotide sequence ID" value="XM_024878432.1"/>
</dbReference>
<feature type="transmembrane region" description="Helical" evidence="6">
    <location>
        <begin position="96"/>
        <end position="114"/>
    </location>
</feature>
<evidence type="ECO:0000256" key="5">
    <source>
        <dbReference type="ARBA" id="ARBA00023136"/>
    </source>
</evidence>
<accession>A0A2J6SXS8</accession>
<dbReference type="PANTHER" id="PTHR23502:SF51">
    <property type="entry name" value="QUINIDINE RESISTANCE PROTEIN 1-RELATED"/>
    <property type="match status" value="1"/>
</dbReference>
<feature type="domain" description="Major facilitator superfamily (MFS) profile" evidence="7">
    <location>
        <begin position="31"/>
        <end position="480"/>
    </location>
</feature>
<dbReference type="InterPro" id="IPR020846">
    <property type="entry name" value="MFS_dom"/>
</dbReference>
<evidence type="ECO:0000256" key="4">
    <source>
        <dbReference type="ARBA" id="ARBA00022989"/>
    </source>
</evidence>
<dbReference type="FunFam" id="1.20.1250.20:FF:000172">
    <property type="entry name" value="MFS multidrug resistance transporter"/>
    <property type="match status" value="1"/>
</dbReference>
<organism evidence="8 9">
    <name type="scientific">Hyaloscypha bicolor E</name>
    <dbReference type="NCBI Taxonomy" id="1095630"/>
    <lineage>
        <taxon>Eukaryota</taxon>
        <taxon>Fungi</taxon>
        <taxon>Dikarya</taxon>
        <taxon>Ascomycota</taxon>
        <taxon>Pezizomycotina</taxon>
        <taxon>Leotiomycetes</taxon>
        <taxon>Helotiales</taxon>
        <taxon>Hyaloscyphaceae</taxon>
        <taxon>Hyaloscypha</taxon>
        <taxon>Hyaloscypha bicolor</taxon>
    </lineage>
</organism>
<dbReference type="SUPFAM" id="SSF103473">
    <property type="entry name" value="MFS general substrate transporter"/>
    <property type="match status" value="1"/>
</dbReference>
<dbReference type="GeneID" id="36586509"/>
<feature type="transmembrane region" description="Helical" evidence="6">
    <location>
        <begin position="29"/>
        <end position="52"/>
    </location>
</feature>
<evidence type="ECO:0000256" key="2">
    <source>
        <dbReference type="ARBA" id="ARBA00022448"/>
    </source>
</evidence>
<dbReference type="EMBL" id="KZ613855">
    <property type="protein sequence ID" value="PMD55576.1"/>
    <property type="molecule type" value="Genomic_DNA"/>
</dbReference>